<dbReference type="SUPFAM" id="SSF56112">
    <property type="entry name" value="Protein kinase-like (PK-like)"/>
    <property type="match status" value="1"/>
</dbReference>
<keyword evidence="3" id="KW-0418">Kinase</keyword>
<dbReference type="Gene3D" id="1.10.510.10">
    <property type="entry name" value="Transferase(Phosphotransferase) domain 1"/>
    <property type="match status" value="1"/>
</dbReference>
<dbReference type="PROSITE" id="PS00107">
    <property type="entry name" value="PROTEIN_KINASE_ATP"/>
    <property type="match status" value="1"/>
</dbReference>
<sequence length="441" mass="49498">MTTKIQFQFQGRKEALDIVDTGGELVAYLANEDVICPLIGSKIKLVKELGKGAFGTAFLIKIKGMGPKEYVAKRTKGLVKTGSIGHNLPLEKVANWLSKKIMTNSQTIINLNGGDPEKIIGARDKIYIPGYSTICRTDKLEDYERFDADGATVIQPGSYLCDDEQYSEYVIGVLAGNLYRNHISINFLDVFGFASCITTKKVKPKVFQYVFMDKIDAELSKMDPNIFDKISASFLIQIIHAIATYQHYYKLVHNDLHPGNVFVEYVTPNTKFNGQPLYDADWYHYHIFGSDIYMPATPYIAKIGDFGLSVKWSSTLVGSKESVTTGFDQLDGNGPWIPNWYAESYDMLFITRQFYAINSGSIFIQRLFSKMLGLDTVDRPNLDKAVIKFFTSGNRRPKMEYLETLALQGATPKAILTNKKLLEKCFNKPSSGKIVTLGTLN</sequence>
<gene>
    <name evidence="3" type="ORF">LCMAC102_03560</name>
</gene>
<evidence type="ECO:0000256" key="1">
    <source>
        <dbReference type="PROSITE-ProRule" id="PRU10141"/>
    </source>
</evidence>
<reference evidence="3" key="1">
    <citation type="journal article" date="2019" name="MBio">
        <title>Virus Genomes from Deep Sea Sediments Expand the Ocean Megavirome and Support Independent Origins of Viral Gigantism.</title>
        <authorList>
            <person name="Backstrom D."/>
            <person name="Yutin N."/>
            <person name="Jorgensen S.L."/>
            <person name="Dharamshi J."/>
            <person name="Homa F."/>
            <person name="Zaremba-Niedwiedzka K."/>
            <person name="Spang A."/>
            <person name="Wolf Y.I."/>
            <person name="Koonin E.V."/>
            <person name="Ettema T.J."/>
        </authorList>
    </citation>
    <scope>NUCLEOTIDE SEQUENCE</scope>
</reference>
<name>A0A481YUJ8_9VIRU</name>
<dbReference type="InterPro" id="IPR011009">
    <property type="entry name" value="Kinase-like_dom_sf"/>
</dbReference>
<accession>A0A481YUJ8</accession>
<dbReference type="PROSITE" id="PS50011">
    <property type="entry name" value="PROTEIN_KINASE_DOM"/>
    <property type="match status" value="1"/>
</dbReference>
<organism evidence="3">
    <name type="scientific">Marseillevirus LCMAC102</name>
    <dbReference type="NCBI Taxonomy" id="2506603"/>
    <lineage>
        <taxon>Viruses</taxon>
        <taxon>Varidnaviria</taxon>
        <taxon>Bamfordvirae</taxon>
        <taxon>Nucleocytoviricota</taxon>
        <taxon>Megaviricetes</taxon>
        <taxon>Pimascovirales</taxon>
        <taxon>Pimascovirales incertae sedis</taxon>
        <taxon>Marseilleviridae</taxon>
    </lineage>
</organism>
<evidence type="ECO:0000313" key="3">
    <source>
        <dbReference type="EMBL" id="QBK86561.1"/>
    </source>
</evidence>
<dbReference type="EMBL" id="MK500334">
    <property type="protein sequence ID" value="QBK86561.1"/>
    <property type="molecule type" value="Genomic_DNA"/>
</dbReference>
<keyword evidence="3" id="KW-0808">Transferase</keyword>
<dbReference type="GO" id="GO:0005524">
    <property type="term" value="F:ATP binding"/>
    <property type="evidence" value="ECO:0007669"/>
    <property type="project" value="UniProtKB-UniRule"/>
</dbReference>
<protein>
    <submittedName>
        <fullName evidence="3">Protein kinase</fullName>
    </submittedName>
</protein>
<feature type="domain" description="Protein kinase" evidence="2">
    <location>
        <begin position="43"/>
        <end position="441"/>
    </location>
</feature>
<evidence type="ECO:0000259" key="2">
    <source>
        <dbReference type="PROSITE" id="PS50011"/>
    </source>
</evidence>
<proteinExistence type="predicted"/>
<keyword evidence="1" id="KW-0067">ATP-binding</keyword>
<dbReference type="GO" id="GO:0004672">
    <property type="term" value="F:protein kinase activity"/>
    <property type="evidence" value="ECO:0007669"/>
    <property type="project" value="InterPro"/>
</dbReference>
<keyword evidence="1" id="KW-0547">Nucleotide-binding</keyword>
<dbReference type="SMART" id="SM00220">
    <property type="entry name" value="S_TKc"/>
    <property type="match status" value="1"/>
</dbReference>
<feature type="binding site" evidence="1">
    <location>
        <position position="73"/>
    </location>
    <ligand>
        <name>ATP</name>
        <dbReference type="ChEBI" id="CHEBI:30616"/>
    </ligand>
</feature>
<dbReference type="InterPro" id="IPR017441">
    <property type="entry name" value="Protein_kinase_ATP_BS"/>
</dbReference>
<dbReference type="InterPro" id="IPR000719">
    <property type="entry name" value="Prot_kinase_dom"/>
</dbReference>